<keyword evidence="2" id="KW-0853">WD repeat</keyword>
<protein>
    <submittedName>
        <fullName evidence="5">Nucleoporin 43</fullName>
    </submittedName>
</protein>
<evidence type="ECO:0000313" key="6">
    <source>
        <dbReference type="Proteomes" id="UP000694388"/>
    </source>
</evidence>
<dbReference type="SUPFAM" id="SSF50978">
    <property type="entry name" value="WD40 repeat-like"/>
    <property type="match status" value="1"/>
</dbReference>
<organism evidence="5 6">
    <name type="scientific">Eptatretus burgeri</name>
    <name type="common">Inshore hagfish</name>
    <dbReference type="NCBI Taxonomy" id="7764"/>
    <lineage>
        <taxon>Eukaryota</taxon>
        <taxon>Metazoa</taxon>
        <taxon>Chordata</taxon>
        <taxon>Craniata</taxon>
        <taxon>Vertebrata</taxon>
        <taxon>Cyclostomata</taxon>
        <taxon>Myxini</taxon>
        <taxon>Myxiniformes</taxon>
        <taxon>Myxinidae</taxon>
        <taxon>Eptatretinae</taxon>
        <taxon>Eptatretus</taxon>
    </lineage>
</organism>
<dbReference type="FunFam" id="2.130.10.10:FF:000249">
    <property type="entry name" value="nucleoporin Nup43"/>
    <property type="match status" value="1"/>
</dbReference>
<dbReference type="PANTHER" id="PTHR22652:SF0">
    <property type="entry name" value="NUCLEOPORIN NUP43"/>
    <property type="match status" value="1"/>
</dbReference>
<evidence type="ECO:0000256" key="3">
    <source>
        <dbReference type="ARBA" id="ARBA00022737"/>
    </source>
</evidence>
<dbReference type="AlphaFoldDB" id="A0A8C4RC49"/>
<reference evidence="5" key="2">
    <citation type="submission" date="2025-09" db="UniProtKB">
        <authorList>
            <consortium name="Ensembl"/>
        </authorList>
    </citation>
    <scope>IDENTIFICATION</scope>
</reference>
<accession>A0A8C4RC49</accession>
<evidence type="ECO:0000313" key="5">
    <source>
        <dbReference type="Ensembl" id="ENSEBUP00000026565.1"/>
    </source>
</evidence>
<keyword evidence="6" id="KW-1185">Reference proteome</keyword>
<dbReference type="GeneTree" id="ENSGT00390000004803"/>
<dbReference type="PANTHER" id="PTHR22652">
    <property type="entry name" value="NUCLEOPORIN NUP43"/>
    <property type="match status" value="1"/>
</dbReference>
<dbReference type="Ensembl" id="ENSEBUT00000027141.1">
    <property type="protein sequence ID" value="ENSEBUP00000026565.1"/>
    <property type="gene ID" value="ENSEBUG00000016354.1"/>
</dbReference>
<dbReference type="Gene3D" id="2.130.10.10">
    <property type="entry name" value="YVTN repeat-like/Quinoprotein amine dehydrogenase"/>
    <property type="match status" value="1"/>
</dbReference>
<reference evidence="5" key="1">
    <citation type="submission" date="2025-08" db="UniProtKB">
        <authorList>
            <consortium name="Ensembl"/>
        </authorList>
    </citation>
    <scope>IDENTIFICATION</scope>
</reference>
<sequence>MAWPVKHVAPQSRLTVFAKVVTQKVSKVRWQPGNEAVCRVPDVFATGSWDDEAKNRVSLWKLGDTTESVSAKHNYADPRLLCSINHPGDVMDLQFLDQERLVAASSMGTVSIIRRHSSETLSIAHRWENLHRLNSETSPCTSVAFNNPDIASVGEDGTLNLLRVDTGQRSRTYEQADCTALNDIMFLSNSELLTVNTFGQLKVWDVRQETCEAVQVFSMAGSHSPLLCLDRHPMQGNVVAAGSLQGSLHIWDIRKGSLPVSILDAHKGPMWEVRFHPTVPNHLFTCSEDGSLWHWALSEQGKRSGIHGHQQVQSSLSDHASTPINNWVVEDPTLTNLQITNLLPEGGLSMNSLDIFGQFLVCGSDREAVYVVSQLGVY</sequence>
<dbReference type="Pfam" id="PF00400">
    <property type="entry name" value="WD40"/>
    <property type="match status" value="2"/>
</dbReference>
<keyword evidence="4" id="KW-0539">Nucleus</keyword>
<evidence type="ECO:0000256" key="1">
    <source>
        <dbReference type="ARBA" id="ARBA00004123"/>
    </source>
</evidence>
<dbReference type="Proteomes" id="UP000694388">
    <property type="component" value="Unplaced"/>
</dbReference>
<evidence type="ECO:0000256" key="2">
    <source>
        <dbReference type="ARBA" id="ARBA00022574"/>
    </source>
</evidence>
<dbReference type="GO" id="GO:0031080">
    <property type="term" value="C:nuclear pore outer ring"/>
    <property type="evidence" value="ECO:0007669"/>
    <property type="project" value="TreeGrafter"/>
</dbReference>
<dbReference type="OMA" id="HDGDVMD"/>
<evidence type="ECO:0000256" key="4">
    <source>
        <dbReference type="ARBA" id="ARBA00023242"/>
    </source>
</evidence>
<dbReference type="InterPro" id="IPR036322">
    <property type="entry name" value="WD40_repeat_dom_sf"/>
</dbReference>
<proteinExistence type="predicted"/>
<name>A0A8C4RC49_EPTBU</name>
<keyword evidence="3" id="KW-0677">Repeat</keyword>
<comment type="subcellular location">
    <subcellularLocation>
        <location evidence="1">Nucleus</location>
    </subcellularLocation>
</comment>
<dbReference type="SMART" id="SM00320">
    <property type="entry name" value="WD40"/>
    <property type="match status" value="6"/>
</dbReference>
<dbReference type="InterPro" id="IPR015943">
    <property type="entry name" value="WD40/YVTN_repeat-like_dom_sf"/>
</dbReference>
<dbReference type="InterPro" id="IPR001680">
    <property type="entry name" value="WD40_rpt"/>
</dbReference>